<gene>
    <name evidence="2" type="ORF">EXM22_15850</name>
</gene>
<dbReference type="Gene3D" id="3.20.20.100">
    <property type="entry name" value="NADP-dependent oxidoreductase domain"/>
    <property type="match status" value="1"/>
</dbReference>
<keyword evidence="3" id="KW-1185">Reference proteome</keyword>
<dbReference type="InterPro" id="IPR023210">
    <property type="entry name" value="NADP_OxRdtase_dom"/>
</dbReference>
<dbReference type="AlphaFoldDB" id="A0A5C1QPV6"/>
<dbReference type="RefSeq" id="WP_149487453.1">
    <property type="nucleotide sequence ID" value="NZ_CP036150.1"/>
</dbReference>
<dbReference type="CDD" id="cd19086">
    <property type="entry name" value="AKR_AKR11C1"/>
    <property type="match status" value="1"/>
</dbReference>
<dbReference type="EMBL" id="CP036150">
    <property type="protein sequence ID" value="QEN09378.1"/>
    <property type="molecule type" value="Genomic_DNA"/>
</dbReference>
<dbReference type="SUPFAM" id="SSF51430">
    <property type="entry name" value="NAD(P)-linked oxidoreductase"/>
    <property type="match status" value="1"/>
</dbReference>
<dbReference type="PANTHER" id="PTHR43312:SF1">
    <property type="entry name" value="NADP-DEPENDENT OXIDOREDUCTASE DOMAIN-CONTAINING PROTEIN"/>
    <property type="match status" value="1"/>
</dbReference>
<reference evidence="2 3" key="1">
    <citation type="submission" date="2019-02" db="EMBL/GenBank/DDBJ databases">
        <title>Complete Genome Sequence and Methylome Analysis of free living Spirochaetas.</title>
        <authorList>
            <person name="Fomenkov A."/>
            <person name="Dubinina G."/>
            <person name="Leshcheva N."/>
            <person name="Mikheeva N."/>
            <person name="Grabovich M."/>
            <person name="Vincze T."/>
            <person name="Roberts R.J."/>
        </authorList>
    </citation>
    <scope>NUCLEOTIDE SEQUENCE [LARGE SCALE GENOMIC DNA]</scope>
    <source>
        <strain evidence="2 3">K2</strain>
    </source>
</reference>
<proteinExistence type="predicted"/>
<dbReference type="OrthoDB" id="9804790at2"/>
<sequence>MQYRTLGKTGLKVSVVGIGTWQYGGEWGEFYTQPQVDAVMDTAREEGINLIDTAECYGDHLSESFVGRAIEMDRDKWIVATKFGHHYNDYLDRDQLWSVDDVKIQLEESLKSLKTDHIDIYQFHSGENTVFDNQELWTYLDKQKKAGIIGHLGISISNSHEGVLEYQSEKATEVGAEILQLYYNRLDRRPEEKAFKECRKQELGVLARVPLASGFLSGKYKPGTVFSKDDVRSHRSQEKIDSELREVQRIQKEEMPEGISMAAWALAWCLRDPVVTTVIPGCRNPNQVRANAEASDLAGTLIFP</sequence>
<dbReference type="InterPro" id="IPR053135">
    <property type="entry name" value="AKR2_Oxidoreductase"/>
</dbReference>
<accession>A0A5C1QPV6</accession>
<evidence type="ECO:0000313" key="3">
    <source>
        <dbReference type="Proteomes" id="UP000324209"/>
    </source>
</evidence>
<evidence type="ECO:0000313" key="2">
    <source>
        <dbReference type="EMBL" id="QEN09378.1"/>
    </source>
</evidence>
<dbReference type="PANTHER" id="PTHR43312">
    <property type="entry name" value="D-THREO-ALDOSE 1-DEHYDROGENASE"/>
    <property type="match status" value="1"/>
</dbReference>
<protein>
    <submittedName>
        <fullName evidence="2">Aldo/keto reductase</fullName>
    </submittedName>
</protein>
<evidence type="ECO:0000259" key="1">
    <source>
        <dbReference type="Pfam" id="PF00248"/>
    </source>
</evidence>
<dbReference type="Proteomes" id="UP000324209">
    <property type="component" value="Chromosome"/>
</dbReference>
<dbReference type="InterPro" id="IPR036812">
    <property type="entry name" value="NAD(P)_OxRdtase_dom_sf"/>
</dbReference>
<feature type="domain" description="NADP-dependent oxidoreductase" evidence="1">
    <location>
        <begin position="16"/>
        <end position="296"/>
    </location>
</feature>
<dbReference type="KEGG" id="ock:EXM22_15850"/>
<dbReference type="Pfam" id="PF00248">
    <property type="entry name" value="Aldo_ket_red"/>
    <property type="match status" value="1"/>
</dbReference>
<organism evidence="2 3">
    <name type="scientific">Oceanispirochaeta crateris</name>
    <dbReference type="NCBI Taxonomy" id="2518645"/>
    <lineage>
        <taxon>Bacteria</taxon>
        <taxon>Pseudomonadati</taxon>
        <taxon>Spirochaetota</taxon>
        <taxon>Spirochaetia</taxon>
        <taxon>Spirochaetales</taxon>
        <taxon>Spirochaetaceae</taxon>
        <taxon>Oceanispirochaeta</taxon>
    </lineage>
</organism>
<name>A0A5C1QPV6_9SPIO</name>